<evidence type="ECO:0000313" key="2">
    <source>
        <dbReference type="Proteomes" id="UP000464178"/>
    </source>
</evidence>
<protein>
    <submittedName>
        <fullName evidence="1">Uncharacterized protein</fullName>
    </submittedName>
</protein>
<sequence length="84" mass="9689">MLRRPKLTTRLVKLREACHALAISHDSFSRHWQAVFTETRDKEERKKGVHRKVFEDELAKAVNAGGGTKAKNAVLMFRRTMGRL</sequence>
<dbReference type="EMBL" id="LR593886">
    <property type="protein sequence ID" value="VTR92519.1"/>
    <property type="molecule type" value="Genomic_DNA"/>
</dbReference>
<dbReference type="RefSeq" id="WP_162667368.1">
    <property type="nucleotide sequence ID" value="NZ_LR593886.1"/>
</dbReference>
<dbReference type="AlphaFoldDB" id="A0A6P2CU78"/>
<dbReference type="Proteomes" id="UP000464178">
    <property type="component" value="Chromosome"/>
</dbReference>
<dbReference type="KEGG" id="gms:SOIL9_51950"/>
<reference evidence="1 2" key="1">
    <citation type="submission" date="2019-05" db="EMBL/GenBank/DDBJ databases">
        <authorList>
            <consortium name="Science for Life Laboratories"/>
        </authorList>
    </citation>
    <scope>NUCLEOTIDE SEQUENCE [LARGE SCALE GENOMIC DNA]</scope>
    <source>
        <strain evidence="1">Soil9</strain>
    </source>
</reference>
<proteinExistence type="predicted"/>
<name>A0A6P2CU78_9BACT</name>
<accession>A0A6P2CU78</accession>
<evidence type="ECO:0000313" key="1">
    <source>
        <dbReference type="EMBL" id="VTR92519.1"/>
    </source>
</evidence>
<keyword evidence="2" id="KW-1185">Reference proteome</keyword>
<gene>
    <name evidence="1" type="ORF">SOIL9_51950</name>
</gene>
<organism evidence="1 2">
    <name type="scientific">Gemmata massiliana</name>
    <dbReference type="NCBI Taxonomy" id="1210884"/>
    <lineage>
        <taxon>Bacteria</taxon>
        <taxon>Pseudomonadati</taxon>
        <taxon>Planctomycetota</taxon>
        <taxon>Planctomycetia</taxon>
        <taxon>Gemmatales</taxon>
        <taxon>Gemmataceae</taxon>
        <taxon>Gemmata</taxon>
    </lineage>
</organism>